<name>A0ACC3NUH6_9PEZI</name>
<reference evidence="1" key="1">
    <citation type="submission" date="2023-07" db="EMBL/GenBank/DDBJ databases">
        <title>Black Yeasts Isolated from many extreme environments.</title>
        <authorList>
            <person name="Coleine C."/>
            <person name="Stajich J.E."/>
            <person name="Selbmann L."/>
        </authorList>
    </citation>
    <scope>NUCLEOTIDE SEQUENCE</scope>
    <source>
        <strain evidence="1">CCFEE 5714</strain>
    </source>
</reference>
<gene>
    <name evidence="1" type="ORF">LTR37_002495</name>
</gene>
<organism evidence="1 2">
    <name type="scientific">Vermiconidia calcicola</name>
    <dbReference type="NCBI Taxonomy" id="1690605"/>
    <lineage>
        <taxon>Eukaryota</taxon>
        <taxon>Fungi</taxon>
        <taxon>Dikarya</taxon>
        <taxon>Ascomycota</taxon>
        <taxon>Pezizomycotina</taxon>
        <taxon>Dothideomycetes</taxon>
        <taxon>Dothideomycetidae</taxon>
        <taxon>Mycosphaerellales</taxon>
        <taxon>Extremaceae</taxon>
        <taxon>Vermiconidia</taxon>
    </lineage>
</organism>
<comment type="caution">
    <text evidence="1">The sequence shown here is derived from an EMBL/GenBank/DDBJ whole genome shotgun (WGS) entry which is preliminary data.</text>
</comment>
<protein>
    <submittedName>
        <fullName evidence="1">Uncharacterized protein</fullName>
    </submittedName>
</protein>
<dbReference type="Proteomes" id="UP001281147">
    <property type="component" value="Unassembled WGS sequence"/>
</dbReference>
<evidence type="ECO:0000313" key="1">
    <source>
        <dbReference type="EMBL" id="KAK3722503.1"/>
    </source>
</evidence>
<keyword evidence="2" id="KW-1185">Reference proteome</keyword>
<evidence type="ECO:0000313" key="2">
    <source>
        <dbReference type="Proteomes" id="UP001281147"/>
    </source>
</evidence>
<sequence>MVKPTRPPANGFVSAMRKVYNPLGFGKGYNFVLWFITIGYLLGFTLARLQYLSFYGIFCNPDPTKAGAAPGECYYYLQNPFKTAMMLHLFTILPAAFLVCFQFVPAIRHKVRLFHRINGYVVVLLSLTANAGAIVVAPHAFGGDLATQTYVGAAVISTTISYAIAWVNIRRLQIDQHRAWMMRTWAYFASIITIRLIQLSIAPIISHLNGYYVTKPCAVINSVIGPEGTLAYYPGWYDIENMVSHEISADRTQQNVSQPFFDGTNLYERVIVKANNFSEDPLEISAAAGIGFGAAGWVALWLHAITIEVYLRLTPAESERLRQVSYERQIERGFKNPGSAGLVAQRLGDANPYVPRSQYEAVSPDELNMLRKDGRKVVSEDSH</sequence>
<dbReference type="EMBL" id="JAUTXU010000013">
    <property type="protein sequence ID" value="KAK3722503.1"/>
    <property type="molecule type" value="Genomic_DNA"/>
</dbReference>
<accession>A0ACC3NUH6</accession>
<proteinExistence type="predicted"/>